<gene>
    <name evidence="4" type="ORF">EVOR1521_LOCUS9875</name>
</gene>
<dbReference type="InterPro" id="IPR001202">
    <property type="entry name" value="WW_dom"/>
</dbReference>
<evidence type="ECO:0000256" key="1">
    <source>
        <dbReference type="SAM" id="Coils"/>
    </source>
</evidence>
<dbReference type="InterPro" id="IPR036020">
    <property type="entry name" value="WW_dom_sf"/>
</dbReference>
<dbReference type="Proteomes" id="UP001178507">
    <property type="component" value="Unassembled WGS sequence"/>
</dbReference>
<evidence type="ECO:0000313" key="4">
    <source>
        <dbReference type="EMBL" id="CAJ1382514.1"/>
    </source>
</evidence>
<protein>
    <recommendedName>
        <fullName evidence="3">WW domain-containing protein</fullName>
    </recommendedName>
</protein>
<feature type="compositionally biased region" description="Basic and acidic residues" evidence="2">
    <location>
        <begin position="1"/>
        <end position="15"/>
    </location>
</feature>
<dbReference type="PROSITE" id="PS01159">
    <property type="entry name" value="WW_DOMAIN_1"/>
    <property type="match status" value="1"/>
</dbReference>
<evidence type="ECO:0000259" key="3">
    <source>
        <dbReference type="PROSITE" id="PS50020"/>
    </source>
</evidence>
<reference evidence="4" key="1">
    <citation type="submission" date="2023-08" db="EMBL/GenBank/DDBJ databases">
        <authorList>
            <person name="Chen Y."/>
            <person name="Shah S."/>
            <person name="Dougan E. K."/>
            <person name="Thang M."/>
            <person name="Chan C."/>
        </authorList>
    </citation>
    <scope>NUCLEOTIDE SEQUENCE</scope>
</reference>
<feature type="coiled-coil region" evidence="1">
    <location>
        <begin position="244"/>
        <end position="286"/>
    </location>
</feature>
<feature type="region of interest" description="Disordered" evidence="2">
    <location>
        <begin position="1"/>
        <end position="22"/>
    </location>
</feature>
<organism evidence="4 5">
    <name type="scientific">Effrenium voratum</name>
    <dbReference type="NCBI Taxonomy" id="2562239"/>
    <lineage>
        <taxon>Eukaryota</taxon>
        <taxon>Sar</taxon>
        <taxon>Alveolata</taxon>
        <taxon>Dinophyceae</taxon>
        <taxon>Suessiales</taxon>
        <taxon>Symbiodiniaceae</taxon>
        <taxon>Effrenium</taxon>
    </lineage>
</organism>
<dbReference type="PROSITE" id="PS50020">
    <property type="entry name" value="WW_DOMAIN_2"/>
    <property type="match status" value="1"/>
</dbReference>
<dbReference type="Gene3D" id="2.20.70.10">
    <property type="match status" value="1"/>
</dbReference>
<accession>A0AA36MW29</accession>
<comment type="caution">
    <text evidence="4">The sequence shown here is derived from an EMBL/GenBank/DDBJ whole genome shotgun (WGS) entry which is preliminary data.</text>
</comment>
<dbReference type="Pfam" id="PF00397">
    <property type="entry name" value="WW"/>
    <property type="match status" value="1"/>
</dbReference>
<sequence>MFLFREKGEKDEAHTPRATTPRSRREFLAVKAAKWIGGAARQATALVRLKGLSAEGLRADLETRASSTPESLELALTEWNKLLANADDTPRYENPSGDAAMTYRTAFLASKAYELCLQTAATGLASGRSCASKPTLAQCGAWQGFAKASTLPGCDGLLLQLPALLAESRAYEAGRWAGEVALALKADAQSEHLRSQRGLAAQRAEQLRAQLRDQPAATSPAAAEDHCRASADAVRHYLGFRVGLDEASARLQRLAEERRQKMQEAQQSLEAMARAARERAGAAEAQREAILNDRAAALEAPKKALEEFEKDPKQVESEEQIRQLEEQRRQLLQELEVASRQLGQERQQRLQLLSQREAHTSTCRAKSEQLERELQELRPAKFYKVLAARAASMTEGEILTALKRCTERLRSTAQRFQAAGLEHHNAQRLELQRQRQGVEQQAREALQYHAQIELGHLDAAAQTARRCVASLLDVARARADLVARGLSPELEQLYSVAAMPRRQDMRELRAALSSAECAWNEATAFWSQDTAKVKEFASAVLPQLEAARERLARVVEELSVDPALYELAMSEDGQAPEVHDSGLPHGWEALVTEDDGEVYYHNLVAGSTQWELPTQDAAVCAGWRLFQAEDGGWFYHNPYDGNSLWWPGLPTYPAQPDSLESLQKEAEEG</sequence>
<evidence type="ECO:0000313" key="5">
    <source>
        <dbReference type="Proteomes" id="UP001178507"/>
    </source>
</evidence>
<name>A0AA36MW29_9DINO</name>
<dbReference type="AlphaFoldDB" id="A0AA36MW29"/>
<dbReference type="CDD" id="cd00201">
    <property type="entry name" value="WW"/>
    <property type="match status" value="1"/>
</dbReference>
<keyword evidence="5" id="KW-1185">Reference proteome</keyword>
<evidence type="ECO:0000256" key="2">
    <source>
        <dbReference type="SAM" id="MobiDB-lite"/>
    </source>
</evidence>
<dbReference type="SMART" id="SM00456">
    <property type="entry name" value="WW"/>
    <property type="match status" value="2"/>
</dbReference>
<dbReference type="SUPFAM" id="SSF51045">
    <property type="entry name" value="WW domain"/>
    <property type="match status" value="1"/>
</dbReference>
<proteinExistence type="predicted"/>
<feature type="coiled-coil region" evidence="1">
    <location>
        <begin position="314"/>
        <end position="348"/>
    </location>
</feature>
<dbReference type="EMBL" id="CAUJNA010000913">
    <property type="protein sequence ID" value="CAJ1382514.1"/>
    <property type="molecule type" value="Genomic_DNA"/>
</dbReference>
<keyword evidence="1" id="KW-0175">Coiled coil</keyword>
<feature type="domain" description="WW" evidence="3">
    <location>
        <begin position="581"/>
        <end position="615"/>
    </location>
</feature>